<evidence type="ECO:0000313" key="2">
    <source>
        <dbReference type="Proteomes" id="UP001055072"/>
    </source>
</evidence>
<name>A0ACB8U467_9APHY</name>
<sequence>MVARILGFSGGRYFYKKFRSTVISDIWPEVLFFTLVAVAVVLVSELTSTSLAVSSQMLTVLGTVLGLVISFRTSTAYERFAEGRKLWTSLAIWSRNLAQIIWIHVPFERVLDADTKKTQPHLEVVIEKKSMINLVQAYSVSVKHLLRGEAGVYYEDLYPLISFLPRFCTDIHKATEEDMLPLWKSSDMDYRKFKDTHVTTSLPPQSRAQSMPLPKMRESDETTTSEKYDTVKSHVSVVRPKRVKSFDPEALLPEIPSEHPLRPPRNPPDDSILDWIPFLRELRAHKGKDPYVAQASLKHSRTTTGRKIRPKAADSNVPMEITLFLSSYFISLMRKGLLTPASATAMNNAIIALEDTVINLERIKDTPLPFAYQAHLRMSVWLYLLLLPFQVEGALTWVTIPATAFASFLLLGFLEIGQEIENPFDYELNDLDLDHFCLAIERELHEITAHTTPAPDSFIFNEWNQPFAPADRRNAKAMMDDVEHAYHGVDSGMYHIRKTLLKSWREVDSMTRHKRS</sequence>
<keyword evidence="2" id="KW-1185">Reference proteome</keyword>
<dbReference type="EMBL" id="MU274912">
    <property type="protein sequence ID" value="KAI0088884.1"/>
    <property type="molecule type" value="Genomic_DNA"/>
</dbReference>
<gene>
    <name evidence="1" type="ORF">BDY19DRAFT_153648</name>
</gene>
<accession>A0ACB8U467</accession>
<proteinExistence type="predicted"/>
<evidence type="ECO:0000313" key="1">
    <source>
        <dbReference type="EMBL" id="KAI0088884.1"/>
    </source>
</evidence>
<dbReference type="Proteomes" id="UP001055072">
    <property type="component" value="Unassembled WGS sequence"/>
</dbReference>
<organism evidence="1 2">
    <name type="scientific">Irpex rosettiformis</name>
    <dbReference type="NCBI Taxonomy" id="378272"/>
    <lineage>
        <taxon>Eukaryota</taxon>
        <taxon>Fungi</taxon>
        <taxon>Dikarya</taxon>
        <taxon>Basidiomycota</taxon>
        <taxon>Agaricomycotina</taxon>
        <taxon>Agaricomycetes</taxon>
        <taxon>Polyporales</taxon>
        <taxon>Irpicaceae</taxon>
        <taxon>Irpex</taxon>
    </lineage>
</organism>
<comment type="caution">
    <text evidence="1">The sequence shown here is derived from an EMBL/GenBank/DDBJ whole genome shotgun (WGS) entry which is preliminary data.</text>
</comment>
<reference evidence="1" key="1">
    <citation type="journal article" date="2021" name="Environ. Microbiol.">
        <title>Gene family expansions and transcriptome signatures uncover fungal adaptations to wood decay.</title>
        <authorList>
            <person name="Hage H."/>
            <person name="Miyauchi S."/>
            <person name="Viragh M."/>
            <person name="Drula E."/>
            <person name="Min B."/>
            <person name="Chaduli D."/>
            <person name="Navarro D."/>
            <person name="Favel A."/>
            <person name="Norest M."/>
            <person name="Lesage-Meessen L."/>
            <person name="Balint B."/>
            <person name="Merenyi Z."/>
            <person name="de Eugenio L."/>
            <person name="Morin E."/>
            <person name="Martinez A.T."/>
            <person name="Baldrian P."/>
            <person name="Stursova M."/>
            <person name="Martinez M.J."/>
            <person name="Novotny C."/>
            <person name="Magnuson J.K."/>
            <person name="Spatafora J.W."/>
            <person name="Maurice S."/>
            <person name="Pangilinan J."/>
            <person name="Andreopoulos W."/>
            <person name="LaButti K."/>
            <person name="Hundley H."/>
            <person name="Na H."/>
            <person name="Kuo A."/>
            <person name="Barry K."/>
            <person name="Lipzen A."/>
            <person name="Henrissat B."/>
            <person name="Riley R."/>
            <person name="Ahrendt S."/>
            <person name="Nagy L.G."/>
            <person name="Grigoriev I.V."/>
            <person name="Martin F."/>
            <person name="Rosso M.N."/>
        </authorList>
    </citation>
    <scope>NUCLEOTIDE SEQUENCE</scope>
    <source>
        <strain evidence="1">CBS 384.51</strain>
    </source>
</reference>
<protein>
    <submittedName>
        <fullName evidence="1">UPF0187-domain-containing protein</fullName>
    </submittedName>
</protein>